<reference evidence="4 5" key="1">
    <citation type="submission" date="2019-10" db="EMBL/GenBank/DDBJ databases">
        <title>Prolixibacter strains distinguished by the presence of nitrate reductase genes were adept at nitrate-dependent anaerobic corrosion of metallic iron and carbon steel.</title>
        <authorList>
            <person name="Iino T."/>
            <person name="Shono N."/>
            <person name="Ito K."/>
            <person name="Nakamura R."/>
            <person name="Sueoka K."/>
            <person name="Harayama S."/>
            <person name="Ohkuma M."/>
        </authorList>
    </citation>
    <scope>NUCLEOTIDE SEQUENCE [LARGE SCALE GENOMIC DNA]</scope>
    <source>
        <strain evidence="4 5">JCM 13498</strain>
    </source>
</reference>
<dbReference type="PIRSF" id="PIRSF018266">
    <property type="entry name" value="FecR"/>
    <property type="match status" value="1"/>
</dbReference>
<feature type="transmembrane region" description="Helical" evidence="1">
    <location>
        <begin position="86"/>
        <end position="107"/>
    </location>
</feature>
<keyword evidence="1" id="KW-1133">Transmembrane helix</keyword>
<keyword evidence="5" id="KW-1185">Reference proteome</keyword>
<comment type="caution">
    <text evidence="4">The sequence shown here is derived from an EMBL/GenBank/DDBJ whole genome shotgun (WGS) entry which is preliminary data.</text>
</comment>
<protein>
    <submittedName>
        <fullName evidence="4">Anti-sigma factor</fullName>
    </submittedName>
</protein>
<dbReference type="AlphaFoldDB" id="A0A5M4AV36"/>
<dbReference type="GO" id="GO:0016989">
    <property type="term" value="F:sigma factor antagonist activity"/>
    <property type="evidence" value="ECO:0007669"/>
    <property type="project" value="TreeGrafter"/>
</dbReference>
<evidence type="ECO:0000259" key="2">
    <source>
        <dbReference type="Pfam" id="PF04773"/>
    </source>
</evidence>
<dbReference type="PANTHER" id="PTHR30273:SF2">
    <property type="entry name" value="PROTEIN FECR"/>
    <property type="match status" value="1"/>
</dbReference>
<evidence type="ECO:0000259" key="3">
    <source>
        <dbReference type="Pfam" id="PF16344"/>
    </source>
</evidence>
<gene>
    <name evidence="4" type="ORF">PbJCM13498_03760</name>
</gene>
<dbReference type="Gene3D" id="2.60.120.1440">
    <property type="match status" value="1"/>
</dbReference>
<dbReference type="Gene3D" id="3.55.50.30">
    <property type="match status" value="1"/>
</dbReference>
<dbReference type="PANTHER" id="PTHR30273">
    <property type="entry name" value="PERIPLASMIC SIGNAL SENSOR AND SIGMA FACTOR ACTIVATOR FECR-RELATED"/>
    <property type="match status" value="1"/>
</dbReference>
<dbReference type="RefSeq" id="WP_027586203.1">
    <property type="nucleotide sequence ID" value="NZ_BLAX01000001.1"/>
</dbReference>
<organism evidence="4 5">
    <name type="scientific">Prolixibacter bellariivorans</name>
    <dbReference type="NCBI Taxonomy" id="314319"/>
    <lineage>
        <taxon>Bacteria</taxon>
        <taxon>Pseudomonadati</taxon>
        <taxon>Bacteroidota</taxon>
        <taxon>Bacteroidia</taxon>
        <taxon>Marinilabiliales</taxon>
        <taxon>Prolixibacteraceae</taxon>
        <taxon>Prolixibacter</taxon>
    </lineage>
</organism>
<proteinExistence type="predicted"/>
<dbReference type="EMBL" id="BLAX01000001">
    <property type="protein sequence ID" value="GET31513.1"/>
    <property type="molecule type" value="Genomic_DNA"/>
</dbReference>
<dbReference type="Pfam" id="PF04773">
    <property type="entry name" value="FecR"/>
    <property type="match status" value="1"/>
</dbReference>
<dbReference type="FunFam" id="2.60.120.1440:FF:000001">
    <property type="entry name" value="Putative anti-sigma factor"/>
    <property type="match status" value="1"/>
</dbReference>
<dbReference type="Proteomes" id="UP000391834">
    <property type="component" value="Unassembled WGS sequence"/>
</dbReference>
<dbReference type="InterPro" id="IPR012373">
    <property type="entry name" value="Ferrdict_sens_TM"/>
</dbReference>
<keyword evidence="1" id="KW-0472">Membrane</keyword>
<dbReference type="Pfam" id="PF16344">
    <property type="entry name" value="FecR_C"/>
    <property type="match status" value="1"/>
</dbReference>
<feature type="domain" description="FecR protein" evidence="2">
    <location>
        <begin position="120"/>
        <end position="211"/>
    </location>
</feature>
<dbReference type="OrthoDB" id="783402at2"/>
<dbReference type="InterPro" id="IPR032508">
    <property type="entry name" value="FecR_C"/>
</dbReference>
<feature type="domain" description="Protein FecR C-terminal" evidence="3">
    <location>
        <begin position="256"/>
        <end position="325"/>
    </location>
</feature>
<keyword evidence="1" id="KW-0812">Transmembrane</keyword>
<dbReference type="InterPro" id="IPR006860">
    <property type="entry name" value="FecR"/>
</dbReference>
<evidence type="ECO:0000313" key="5">
    <source>
        <dbReference type="Proteomes" id="UP000391834"/>
    </source>
</evidence>
<evidence type="ECO:0000256" key="1">
    <source>
        <dbReference type="SAM" id="Phobius"/>
    </source>
</evidence>
<sequence length="329" mass="37720">MQSDKKSWSAEILRLYLRNRYTPETEEKIQQWLAEKPETEDTEEVAKEYWDSVEPVRGKDTGKALRRVNAKIGIRSQAKRIGWHSAFSKVAAVFILLISIGGLWYYLRQQSHPAMVRLTASYGETKQVVLPDKSVVWLNAGSTLEYPSEFSQQTRHVSLTGEAFFSVTKNKAKPFVVTTANLSVRVLGTKFNLKAYPDDNRTVATLQEGRIAVRTKDKQQRKLLPNQQLTYNNRTSLVQIVKIAPGDIPDWKNGNLTFTDATLGEVLQTLRRRFNISIETDKSIDLSTEHYTIKFERGENPEQILRVLEDVAGDFTYTKENKRIVLHKK</sequence>
<evidence type="ECO:0000313" key="4">
    <source>
        <dbReference type="EMBL" id="GET31513.1"/>
    </source>
</evidence>
<accession>A0A5M4AV36</accession>
<name>A0A5M4AV36_9BACT</name>